<reference evidence="2 3" key="1">
    <citation type="journal article" date="2014" name="PLoS Genet.">
        <title>Phylogenetically driven sequencing of extremely halophilic archaea reveals strategies for static and dynamic osmo-response.</title>
        <authorList>
            <person name="Becker E.A."/>
            <person name="Seitzer P.M."/>
            <person name="Tritt A."/>
            <person name="Larsen D."/>
            <person name="Krusor M."/>
            <person name="Yao A.I."/>
            <person name="Wu D."/>
            <person name="Madern D."/>
            <person name="Eisen J.A."/>
            <person name="Darling A.E."/>
            <person name="Facciotti M.T."/>
        </authorList>
    </citation>
    <scope>NUCLEOTIDE SEQUENCE [LARGE SCALE GENOMIC DNA]</scope>
    <source>
        <strain evidence="2 3">DSM 21995</strain>
    </source>
</reference>
<proteinExistence type="predicted"/>
<gene>
    <name evidence="2" type="ORF">C469_09806</name>
</gene>
<protein>
    <submittedName>
        <fullName evidence="2">Uncharacterized protein</fullName>
    </submittedName>
</protein>
<keyword evidence="3" id="KW-1185">Reference proteome</keyword>
<dbReference type="EMBL" id="AOJG01000028">
    <property type="protein sequence ID" value="EMA59609.1"/>
    <property type="molecule type" value="Genomic_DNA"/>
</dbReference>
<accession>M0NQX3</accession>
<feature type="compositionally biased region" description="Basic and acidic residues" evidence="1">
    <location>
        <begin position="1"/>
        <end position="10"/>
    </location>
</feature>
<comment type="caution">
    <text evidence="2">The sequence shown here is derived from an EMBL/GenBank/DDBJ whole genome shotgun (WGS) entry which is preliminary data.</text>
</comment>
<dbReference type="PATRIC" id="fig|1227482.3.peg.1975"/>
<name>M0NQX3_9EURY</name>
<feature type="region of interest" description="Disordered" evidence="1">
    <location>
        <begin position="239"/>
        <end position="282"/>
    </location>
</feature>
<feature type="compositionally biased region" description="Polar residues" evidence="1">
    <location>
        <begin position="273"/>
        <end position="282"/>
    </location>
</feature>
<evidence type="ECO:0000256" key="1">
    <source>
        <dbReference type="SAM" id="MobiDB-lite"/>
    </source>
</evidence>
<organism evidence="2 3">
    <name type="scientific">Halorubrum lipolyticum DSM 21995</name>
    <dbReference type="NCBI Taxonomy" id="1227482"/>
    <lineage>
        <taxon>Archaea</taxon>
        <taxon>Methanobacteriati</taxon>
        <taxon>Methanobacteriota</taxon>
        <taxon>Stenosarchaea group</taxon>
        <taxon>Halobacteria</taxon>
        <taxon>Halobacteriales</taxon>
        <taxon>Haloferacaceae</taxon>
        <taxon>Halorubrum</taxon>
    </lineage>
</organism>
<dbReference type="STRING" id="1227482.C469_09806"/>
<dbReference type="Proteomes" id="UP000011650">
    <property type="component" value="Unassembled WGS sequence"/>
</dbReference>
<feature type="compositionally biased region" description="Low complexity" evidence="1">
    <location>
        <begin position="33"/>
        <end position="42"/>
    </location>
</feature>
<evidence type="ECO:0000313" key="3">
    <source>
        <dbReference type="Proteomes" id="UP000011650"/>
    </source>
</evidence>
<dbReference type="RefSeq" id="WP_008006111.1">
    <property type="nucleotide sequence ID" value="NZ_AOJG01000028.1"/>
</dbReference>
<sequence length="282" mass="31162">MGWSEWRDRVAQAIASGDVTTDTADSDDGGSGSSSASTTVVSELAGTRDSHHNDPTSPGECSLREIKKQIIIFDQKIDRISNKLGEHEQAYRRELAQGAEADDATQQVHVVKAVVQRNRYQLAHLRRLQLLKNRMLWETAKAQRELSEDFSKHGFEAPISASGNIEFDIEEFQQKIDEVNAELRYQLEEIETAVQSSGRGVDSVVDSNTPEYRLMNEIATGERNPESVTIDVEGAADAGTASQDIPGGTGGMNDFQEEVGMFESLEKLHSRVDQQTPVTDDH</sequence>
<evidence type="ECO:0000313" key="2">
    <source>
        <dbReference type="EMBL" id="EMA59609.1"/>
    </source>
</evidence>
<dbReference type="AlphaFoldDB" id="M0NQX3"/>
<feature type="region of interest" description="Disordered" evidence="1">
    <location>
        <begin position="1"/>
        <end position="61"/>
    </location>
</feature>